<accession>A0A6M7TK27</accession>
<evidence type="ECO:0000256" key="1">
    <source>
        <dbReference type="ARBA" id="ARBA00023015"/>
    </source>
</evidence>
<keyword evidence="1" id="KW-0805">Transcription regulation</keyword>
<dbReference type="SMART" id="SM00342">
    <property type="entry name" value="HTH_ARAC"/>
    <property type="match status" value="1"/>
</dbReference>
<dbReference type="SUPFAM" id="SSF46689">
    <property type="entry name" value="Homeodomain-like"/>
    <property type="match status" value="2"/>
</dbReference>
<dbReference type="PROSITE" id="PS01124">
    <property type="entry name" value="HTH_ARAC_FAMILY_2"/>
    <property type="match status" value="1"/>
</dbReference>
<dbReference type="PANTHER" id="PTHR46796">
    <property type="entry name" value="HTH-TYPE TRANSCRIPTIONAL ACTIVATOR RHAS-RELATED"/>
    <property type="match status" value="1"/>
</dbReference>
<evidence type="ECO:0000256" key="3">
    <source>
        <dbReference type="ARBA" id="ARBA00023159"/>
    </source>
</evidence>
<dbReference type="AlphaFoldDB" id="A0A6M7TK27"/>
<keyword evidence="3" id="KW-0010">Activator</keyword>
<dbReference type="Gene3D" id="1.10.10.60">
    <property type="entry name" value="Homeodomain-like"/>
    <property type="match status" value="2"/>
</dbReference>
<dbReference type="GO" id="GO:0043565">
    <property type="term" value="F:sequence-specific DNA binding"/>
    <property type="evidence" value="ECO:0007669"/>
    <property type="project" value="InterPro"/>
</dbReference>
<evidence type="ECO:0000313" key="6">
    <source>
        <dbReference type="Proteomes" id="UP000275530"/>
    </source>
</evidence>
<comment type="caution">
    <text evidence="5">The sequence shown here is derived from an EMBL/GenBank/DDBJ whole genome shotgun (WGS) entry which is preliminary data.</text>
</comment>
<dbReference type="InterPro" id="IPR050204">
    <property type="entry name" value="AraC_XylS_family_regulators"/>
</dbReference>
<dbReference type="Pfam" id="PF12852">
    <property type="entry name" value="Cupin_6"/>
    <property type="match status" value="1"/>
</dbReference>
<dbReference type="InterPro" id="IPR018062">
    <property type="entry name" value="HTH_AraC-typ_CS"/>
</dbReference>
<dbReference type="Proteomes" id="UP000275530">
    <property type="component" value="Unassembled WGS sequence"/>
</dbReference>
<dbReference type="SUPFAM" id="SSF51215">
    <property type="entry name" value="Regulatory protein AraC"/>
    <property type="match status" value="1"/>
</dbReference>
<protein>
    <submittedName>
        <fullName evidence="5">AraC family transcriptional regulator</fullName>
    </submittedName>
</protein>
<dbReference type="InterPro" id="IPR018060">
    <property type="entry name" value="HTH_AraC"/>
</dbReference>
<dbReference type="PRINTS" id="PR00032">
    <property type="entry name" value="HTHARAC"/>
</dbReference>
<organism evidence="5 6">
    <name type="scientific">Mesorhizobium jarvisii</name>
    <dbReference type="NCBI Taxonomy" id="1777867"/>
    <lineage>
        <taxon>Bacteria</taxon>
        <taxon>Pseudomonadati</taxon>
        <taxon>Pseudomonadota</taxon>
        <taxon>Alphaproteobacteria</taxon>
        <taxon>Hyphomicrobiales</taxon>
        <taxon>Phyllobacteriaceae</taxon>
        <taxon>Mesorhizobium</taxon>
    </lineage>
</organism>
<dbReference type="PANTHER" id="PTHR46796:SF7">
    <property type="entry name" value="ARAC FAMILY TRANSCRIPTIONAL REGULATOR"/>
    <property type="match status" value="1"/>
</dbReference>
<dbReference type="GO" id="GO:0003700">
    <property type="term" value="F:DNA-binding transcription factor activity"/>
    <property type="evidence" value="ECO:0007669"/>
    <property type="project" value="InterPro"/>
</dbReference>
<reference evidence="5 6" key="1">
    <citation type="submission" date="2018-09" db="EMBL/GenBank/DDBJ databases">
        <title>Mesorhizobium carmichaelinearum sp. nov. isolated from Carmichaelinea spp. root nodules in New Zealand.</title>
        <authorList>
            <person name="De Meyer S.E."/>
        </authorList>
    </citation>
    <scope>NUCLEOTIDE SEQUENCE [LARGE SCALE GENOMIC DNA]</scope>
    <source>
        <strain evidence="5 6">LMG 28313</strain>
    </source>
</reference>
<dbReference type="Pfam" id="PF12833">
    <property type="entry name" value="HTH_18"/>
    <property type="match status" value="1"/>
</dbReference>
<evidence type="ECO:0000256" key="4">
    <source>
        <dbReference type="ARBA" id="ARBA00023163"/>
    </source>
</evidence>
<gene>
    <name evidence="5" type="ORF">D3242_24275</name>
</gene>
<dbReference type="InterPro" id="IPR009057">
    <property type="entry name" value="Homeodomain-like_sf"/>
</dbReference>
<sequence length="347" mass="37388">MVELRSPLACRTNGIYIGRMIDHSSRPSPPDIPMDALSEILQDFRLSGVNYGRCELQHPWSIEFPQQSLLRFHFVGQGPCWIHTEAQGWQELRDGDLVLLPQGIAHRLASAPDVAGGSLDDCRVTKLGSNVCEVVREGTGATSTLFCGSMALGACALNPLITLMPPIIKGCDVAGNDPVVGPLLAAMTVEAAQPQMGSATILSRMADLLTARLIRCWVNCTGASTTGWLAAIRDPHIGRALAAMHRDPGHNWTLESLASLAGQSRSIFAERFSAVLGEGAARYLARLRMQLARELLGQNGLSVAEVATRLGYDSEASFARAFKRITNVSPGVVRRTIPGRIGMDFGF</sequence>
<keyword evidence="4" id="KW-0804">Transcription</keyword>
<dbReference type="InterPro" id="IPR020449">
    <property type="entry name" value="Tscrpt_reg_AraC-type_HTH"/>
</dbReference>
<dbReference type="InterPro" id="IPR037923">
    <property type="entry name" value="HTH-like"/>
</dbReference>
<keyword evidence="6" id="KW-1185">Reference proteome</keyword>
<keyword evidence="2" id="KW-0238">DNA-binding</keyword>
<evidence type="ECO:0000256" key="2">
    <source>
        <dbReference type="ARBA" id="ARBA00023125"/>
    </source>
</evidence>
<evidence type="ECO:0000313" key="5">
    <source>
        <dbReference type="EMBL" id="RJT30498.1"/>
    </source>
</evidence>
<dbReference type="PROSITE" id="PS00041">
    <property type="entry name" value="HTH_ARAC_FAMILY_1"/>
    <property type="match status" value="1"/>
</dbReference>
<dbReference type="InterPro" id="IPR032783">
    <property type="entry name" value="AraC_lig"/>
</dbReference>
<dbReference type="EMBL" id="QZXA01000010">
    <property type="protein sequence ID" value="RJT30498.1"/>
    <property type="molecule type" value="Genomic_DNA"/>
</dbReference>
<name>A0A6M7TK27_9HYPH</name>
<proteinExistence type="predicted"/>